<feature type="region of interest" description="Disordered" evidence="8">
    <location>
        <begin position="1"/>
        <end position="26"/>
    </location>
</feature>
<proteinExistence type="inferred from homology"/>
<dbReference type="AlphaFoldDB" id="A0A059CZW6"/>
<comment type="subcellular location">
    <subcellularLocation>
        <location evidence="1">Nucleus</location>
    </subcellularLocation>
</comment>
<evidence type="ECO:0000256" key="4">
    <source>
        <dbReference type="ARBA" id="ARBA00023125"/>
    </source>
</evidence>
<protein>
    <recommendedName>
        <fullName evidence="13">Calmodulin-binding protein</fullName>
    </recommendedName>
</protein>
<reference evidence="12" key="1">
    <citation type="submission" date="2013-07" db="EMBL/GenBank/DDBJ databases">
        <title>The genome of Eucalyptus grandis.</title>
        <authorList>
            <person name="Schmutz J."/>
            <person name="Hayes R."/>
            <person name="Myburg A."/>
            <person name="Tuskan G."/>
            <person name="Grattapaglia D."/>
            <person name="Rokhsar D.S."/>
        </authorList>
    </citation>
    <scope>NUCLEOTIDE SEQUENCE</scope>
    <source>
        <tissue evidence="12">Leaf extractions</tissue>
    </source>
</reference>
<evidence type="ECO:0008006" key="13">
    <source>
        <dbReference type="Google" id="ProtNLM"/>
    </source>
</evidence>
<dbReference type="Pfam" id="PF07887">
    <property type="entry name" value="Calmodulin_bind"/>
    <property type="match status" value="1"/>
</dbReference>
<keyword evidence="5" id="KW-0010">Activator</keyword>
<evidence type="ECO:0000256" key="5">
    <source>
        <dbReference type="ARBA" id="ARBA00023159"/>
    </source>
</evidence>
<dbReference type="PANTHER" id="PTHR31713:SF42">
    <property type="entry name" value="PROTEIN SAR DEFICIENT 1"/>
    <property type="match status" value="1"/>
</dbReference>
<dbReference type="OrthoDB" id="757051at2759"/>
<feature type="domain" description="Calmodulin binding protein central" evidence="10">
    <location>
        <begin position="248"/>
        <end position="313"/>
    </location>
</feature>
<organism evidence="12">
    <name type="scientific">Eucalyptus grandis</name>
    <name type="common">Flooded gum</name>
    <dbReference type="NCBI Taxonomy" id="71139"/>
    <lineage>
        <taxon>Eukaryota</taxon>
        <taxon>Viridiplantae</taxon>
        <taxon>Streptophyta</taxon>
        <taxon>Embryophyta</taxon>
        <taxon>Tracheophyta</taxon>
        <taxon>Spermatophyta</taxon>
        <taxon>Magnoliopsida</taxon>
        <taxon>eudicotyledons</taxon>
        <taxon>Gunneridae</taxon>
        <taxon>Pentapetalae</taxon>
        <taxon>rosids</taxon>
        <taxon>malvids</taxon>
        <taxon>Myrtales</taxon>
        <taxon>Myrtaceae</taxon>
        <taxon>Myrtoideae</taxon>
        <taxon>Eucalypteae</taxon>
        <taxon>Eucalyptus</taxon>
    </lineage>
</organism>
<dbReference type="InParanoid" id="A0A059CZW6"/>
<evidence type="ECO:0000256" key="1">
    <source>
        <dbReference type="ARBA" id="ARBA00004123"/>
    </source>
</evidence>
<keyword evidence="3" id="KW-0805">Transcription regulation</keyword>
<gene>
    <name evidence="12" type="ORF">EUGRSUZ_B00744</name>
</gene>
<evidence type="ECO:0000259" key="10">
    <source>
        <dbReference type="Pfam" id="PF20451"/>
    </source>
</evidence>
<dbReference type="PANTHER" id="PTHR31713">
    <property type="entry name" value="OS02G0177800 PROTEIN"/>
    <property type="match status" value="1"/>
</dbReference>
<sequence>MAAKRLFSNSGSDSDQPSEKRTRTRPSLASVIGEVLMVNSLKNLCSGLEPMLRRVVNEEVHSSLARCSRMLTRVPSLRMQALEPPILELRFSKSLTLPIFTGSKIMDADGSQLQIMLVDTRGDQAVPPTLPSPIKVEIVVLDGDFPPGDCTNWTSEEFDRNIVRERQGKRPLLAGELSVTMRSNGVAAIGDIELTDNSSWIRSRKFRLGARVSPGSYQGTRIHEAMTEAFIVKDHRGELYKKHYPPQLGDEVWRLEKIGKEGAFHKKLYKAGIKTVQDFLKLSVVDPNKLRTILGTGMSEKVWDATIKHAMTCEKGNMHYIYQGLNSSITLNPICQVERAVVNGQIYTQRDLTNNIIRPHVESLVREAYSHWSTLEETESLPFPETAQPPLGEVEDQCPTHYHLADKAFGEFLPTSHHAQLGASNDWQIISAFPATPFEHAIRYNGIPETSSSSDGNSLAPPRSFMDGS</sequence>
<feature type="compositionally biased region" description="Polar residues" evidence="8">
    <location>
        <begin position="448"/>
        <end position="457"/>
    </location>
</feature>
<keyword evidence="6" id="KW-0804">Transcription</keyword>
<dbReference type="eggNOG" id="ENOG502QR87">
    <property type="taxonomic scope" value="Eukaryota"/>
</dbReference>
<dbReference type="Pfam" id="PF20452">
    <property type="entry name" value="Calmod_bind_C"/>
    <property type="match status" value="1"/>
</dbReference>
<feature type="domain" description="Calmodulin binding protein C-terminal" evidence="11">
    <location>
        <begin position="319"/>
        <end position="377"/>
    </location>
</feature>
<dbReference type="GO" id="GO:0043565">
    <property type="term" value="F:sequence-specific DNA binding"/>
    <property type="evidence" value="ECO:0000318"/>
    <property type="project" value="GO_Central"/>
</dbReference>
<dbReference type="InterPro" id="IPR046831">
    <property type="entry name" value="Calmodulin_bind_N"/>
</dbReference>
<evidence type="ECO:0000256" key="7">
    <source>
        <dbReference type="ARBA" id="ARBA00023242"/>
    </source>
</evidence>
<dbReference type="GO" id="GO:0005516">
    <property type="term" value="F:calmodulin binding"/>
    <property type="evidence" value="ECO:0007669"/>
    <property type="project" value="InterPro"/>
</dbReference>
<dbReference type="InterPro" id="IPR046829">
    <property type="entry name" value="Calmod_bind_C"/>
</dbReference>
<dbReference type="FunCoup" id="A0A059CZW6">
    <property type="interactions" value="225"/>
</dbReference>
<dbReference type="GO" id="GO:0005634">
    <property type="term" value="C:nucleus"/>
    <property type="evidence" value="ECO:0000318"/>
    <property type="project" value="GO_Central"/>
</dbReference>
<dbReference type="Pfam" id="PF20451">
    <property type="entry name" value="Calmod_bind_M"/>
    <property type="match status" value="1"/>
</dbReference>
<dbReference type="STRING" id="71139.A0A059CZW6"/>
<feature type="domain" description="Calmodulin binding protein-like N-terminal" evidence="9">
    <location>
        <begin position="87"/>
        <end position="235"/>
    </location>
</feature>
<dbReference type="KEGG" id="egr:104434413"/>
<evidence type="ECO:0000256" key="6">
    <source>
        <dbReference type="ARBA" id="ARBA00023163"/>
    </source>
</evidence>
<evidence type="ECO:0000313" key="12">
    <source>
        <dbReference type="EMBL" id="KCW83892.1"/>
    </source>
</evidence>
<dbReference type="GO" id="GO:0003700">
    <property type="term" value="F:DNA-binding transcription factor activity"/>
    <property type="evidence" value="ECO:0000318"/>
    <property type="project" value="GO_Central"/>
</dbReference>
<evidence type="ECO:0000259" key="11">
    <source>
        <dbReference type="Pfam" id="PF20452"/>
    </source>
</evidence>
<evidence type="ECO:0000256" key="2">
    <source>
        <dbReference type="ARBA" id="ARBA00007214"/>
    </source>
</evidence>
<feature type="region of interest" description="Disordered" evidence="8">
    <location>
        <begin position="446"/>
        <end position="469"/>
    </location>
</feature>
<dbReference type="InterPro" id="IPR012416">
    <property type="entry name" value="CBP60"/>
</dbReference>
<dbReference type="Gramene" id="KCW83892">
    <property type="protein sequence ID" value="KCW83892"/>
    <property type="gene ID" value="EUGRSUZ_B00744"/>
</dbReference>
<dbReference type="InterPro" id="IPR046830">
    <property type="entry name" value="Calmod_bind_M"/>
</dbReference>
<keyword evidence="7" id="KW-0539">Nucleus</keyword>
<name>A0A059CZW6_EUCGR</name>
<evidence type="ECO:0000256" key="3">
    <source>
        <dbReference type="ARBA" id="ARBA00023015"/>
    </source>
</evidence>
<keyword evidence="4" id="KW-0238">DNA-binding</keyword>
<comment type="similarity">
    <text evidence="2">Belongs to the plant ACBP60 protein family.</text>
</comment>
<accession>A0A059CZW6</accession>
<evidence type="ECO:0000259" key="9">
    <source>
        <dbReference type="Pfam" id="PF07887"/>
    </source>
</evidence>
<evidence type="ECO:0000256" key="8">
    <source>
        <dbReference type="SAM" id="MobiDB-lite"/>
    </source>
</evidence>
<dbReference type="EMBL" id="KK198754">
    <property type="protein sequence ID" value="KCW83892.1"/>
    <property type="molecule type" value="Genomic_DNA"/>
</dbReference>
<dbReference type="GO" id="GO:0080142">
    <property type="term" value="P:regulation of salicylic acid biosynthetic process"/>
    <property type="evidence" value="ECO:0000318"/>
    <property type="project" value="GO_Central"/>
</dbReference>
<dbReference type="OMA" id="DHQIVPV"/>